<gene>
    <name evidence="2" type="ORF">CLV58_110133</name>
</gene>
<evidence type="ECO:0000313" key="3">
    <source>
        <dbReference type="Proteomes" id="UP000238375"/>
    </source>
</evidence>
<keyword evidence="1" id="KW-0472">Membrane</keyword>
<name>A0A2T0SWC5_9BACT</name>
<proteinExistence type="predicted"/>
<dbReference type="AlphaFoldDB" id="A0A2T0SWC5"/>
<comment type="caution">
    <text evidence="2">The sequence shown here is derived from an EMBL/GenBank/DDBJ whole genome shotgun (WGS) entry which is preliminary data.</text>
</comment>
<dbReference type="OrthoDB" id="742098at2"/>
<feature type="transmembrane region" description="Helical" evidence="1">
    <location>
        <begin position="83"/>
        <end position="103"/>
    </location>
</feature>
<keyword evidence="3" id="KW-1185">Reference proteome</keyword>
<reference evidence="2 3" key="1">
    <citation type="submission" date="2018-03" db="EMBL/GenBank/DDBJ databases">
        <title>Genomic Encyclopedia of Archaeal and Bacterial Type Strains, Phase II (KMG-II): from individual species to whole genera.</title>
        <authorList>
            <person name="Goeker M."/>
        </authorList>
    </citation>
    <scope>NUCLEOTIDE SEQUENCE [LARGE SCALE GENOMIC DNA]</scope>
    <source>
        <strain evidence="2 3">DSM 28354</strain>
    </source>
</reference>
<feature type="transmembrane region" description="Helical" evidence="1">
    <location>
        <begin position="222"/>
        <end position="240"/>
    </location>
</feature>
<feature type="transmembrane region" description="Helical" evidence="1">
    <location>
        <begin position="148"/>
        <end position="166"/>
    </location>
</feature>
<evidence type="ECO:0000256" key="1">
    <source>
        <dbReference type="SAM" id="Phobius"/>
    </source>
</evidence>
<feature type="transmembrane region" description="Helical" evidence="1">
    <location>
        <begin position="351"/>
        <end position="374"/>
    </location>
</feature>
<dbReference type="RefSeq" id="WP_106138383.1">
    <property type="nucleotide sequence ID" value="NZ_PVTE01000010.1"/>
</dbReference>
<feature type="transmembrane region" description="Helical" evidence="1">
    <location>
        <begin position="193"/>
        <end position="210"/>
    </location>
</feature>
<organism evidence="2 3">
    <name type="scientific">Spirosoma oryzae</name>
    <dbReference type="NCBI Taxonomy" id="1469603"/>
    <lineage>
        <taxon>Bacteria</taxon>
        <taxon>Pseudomonadati</taxon>
        <taxon>Bacteroidota</taxon>
        <taxon>Cytophagia</taxon>
        <taxon>Cytophagales</taxon>
        <taxon>Cytophagaceae</taxon>
        <taxon>Spirosoma</taxon>
    </lineage>
</organism>
<keyword evidence="1" id="KW-1133">Transmembrane helix</keyword>
<feature type="transmembrane region" description="Helical" evidence="1">
    <location>
        <begin position="59"/>
        <end position="77"/>
    </location>
</feature>
<feature type="transmembrane region" description="Helical" evidence="1">
    <location>
        <begin position="317"/>
        <end position="339"/>
    </location>
</feature>
<keyword evidence="2" id="KW-0436">Ligase</keyword>
<feature type="transmembrane region" description="Helical" evidence="1">
    <location>
        <begin position="33"/>
        <end position="52"/>
    </location>
</feature>
<dbReference type="Proteomes" id="UP000238375">
    <property type="component" value="Unassembled WGS sequence"/>
</dbReference>
<dbReference type="EMBL" id="PVTE01000010">
    <property type="protein sequence ID" value="PRY37663.1"/>
    <property type="molecule type" value="Genomic_DNA"/>
</dbReference>
<evidence type="ECO:0000313" key="2">
    <source>
        <dbReference type="EMBL" id="PRY37663.1"/>
    </source>
</evidence>
<feature type="transmembrane region" description="Helical" evidence="1">
    <location>
        <begin position="171"/>
        <end position="187"/>
    </location>
</feature>
<accession>A0A2T0SWC5</accession>
<protein>
    <submittedName>
        <fullName evidence="2">O-antigen ligase-like membrane protein</fullName>
    </submittedName>
</protein>
<sequence length="409" mass="47014">MMIWLFRFALFMILFGLSPLTYGGDSLNPILDKVTSGMALVGLVSLVICYFDMPRFYKVMSWPIFIGALLLFLESKYEYGEYVYSYFVIKRFTYCALTITAYYAAVRAGHIRFEYIGYLVLILFFVNQILLGQIYAYSFSSESRTTTAPESLYLVVPFLYFLVQYYKEHKLIHLFASLAVFLFIVILLHRSVISTAVFSAGLVTGLMMISRSSVNGFPIARTFMLFIMLIGLSTPLVGMLPEHKFDDFMESISGILDPKEDNTGSWRLEQSQHYMALVPERPILGWRYEGYDRGEVMRHEDFPDKGTIIHSQYVDQLYNYGAVGLAINLLLILGTLYVLYSGKRSYSIEQLVLFGFLAGGLVYGISYQLPVYYWGLLGLGMFYGRQRPTPQFTMPEEHEEEHLLEPIHQ</sequence>
<feature type="transmembrane region" description="Helical" evidence="1">
    <location>
        <begin position="115"/>
        <end position="136"/>
    </location>
</feature>
<keyword evidence="1" id="KW-0812">Transmembrane</keyword>
<dbReference type="GO" id="GO:0016874">
    <property type="term" value="F:ligase activity"/>
    <property type="evidence" value="ECO:0007669"/>
    <property type="project" value="UniProtKB-KW"/>
</dbReference>